<comment type="caution">
    <text evidence="2">The sequence shown here is derived from an EMBL/GenBank/DDBJ whole genome shotgun (WGS) entry which is preliminary data.</text>
</comment>
<dbReference type="InterPro" id="IPR013216">
    <property type="entry name" value="Methyltransf_11"/>
</dbReference>
<dbReference type="SUPFAM" id="SSF53335">
    <property type="entry name" value="S-adenosyl-L-methionine-dependent methyltransferases"/>
    <property type="match status" value="1"/>
</dbReference>
<keyword evidence="3" id="KW-1185">Reference proteome</keyword>
<dbReference type="PANTHER" id="PTHR42912">
    <property type="entry name" value="METHYLTRANSFERASE"/>
    <property type="match status" value="1"/>
</dbReference>
<evidence type="ECO:0000313" key="3">
    <source>
        <dbReference type="Proteomes" id="UP000637980"/>
    </source>
</evidence>
<dbReference type="Gene3D" id="3.40.50.150">
    <property type="entry name" value="Vaccinia Virus protein VP39"/>
    <property type="match status" value="1"/>
</dbReference>
<protein>
    <submittedName>
        <fullName evidence="2">Methyltransferase</fullName>
    </submittedName>
</protein>
<dbReference type="PANTHER" id="PTHR42912:SF93">
    <property type="entry name" value="N6-ADENOSINE-METHYLTRANSFERASE TMT1A"/>
    <property type="match status" value="1"/>
</dbReference>
<keyword evidence="2" id="KW-0489">Methyltransferase</keyword>
<accession>A0ABQ3EK05</accession>
<evidence type="ECO:0000313" key="2">
    <source>
        <dbReference type="EMBL" id="GHB37420.1"/>
    </source>
</evidence>
<dbReference type="GO" id="GO:0008168">
    <property type="term" value="F:methyltransferase activity"/>
    <property type="evidence" value="ECO:0007669"/>
    <property type="project" value="UniProtKB-KW"/>
</dbReference>
<sequence>MSAEQFTDTLVADHWDQNADQWKKDVEAGLDVYRDLFTWPAFERFLGDITGKHMIDLGCGEGTNTRKLARAGARMSGVDLSDKMIKHAITEEQKTPLGITYATSSFSANTGFPAGAFDMVISTLALMDGPDFEGAMREAYRLLKPGGTLAFSILHPCFITPGLAWQKDENGHTTGLIVSKYYDQNHFADQWKFARHGDNRDVQRFSVPRFPRTLSDYLNPIIKTGLQIKEVQEPKPTEDAIQQEPRFHRWKDLSAFLLMVKATKPDTA</sequence>
<gene>
    <name evidence="2" type="ORF">GCM10007094_28430</name>
</gene>
<keyword evidence="2" id="KW-0808">Transferase</keyword>
<name>A0ABQ3EK05_9HYPH</name>
<organism evidence="2 3">
    <name type="scientific">Pseudovibrio japonicus</name>
    <dbReference type="NCBI Taxonomy" id="366534"/>
    <lineage>
        <taxon>Bacteria</taxon>
        <taxon>Pseudomonadati</taxon>
        <taxon>Pseudomonadota</taxon>
        <taxon>Alphaproteobacteria</taxon>
        <taxon>Hyphomicrobiales</taxon>
        <taxon>Stappiaceae</taxon>
        <taxon>Pseudovibrio</taxon>
    </lineage>
</organism>
<dbReference type="InterPro" id="IPR050508">
    <property type="entry name" value="Methyltransf_Superfamily"/>
</dbReference>
<dbReference type="RefSeq" id="WP_189437474.1">
    <property type="nucleotide sequence ID" value="NZ_BMXE01000005.1"/>
</dbReference>
<dbReference type="CDD" id="cd02440">
    <property type="entry name" value="AdoMet_MTases"/>
    <property type="match status" value="1"/>
</dbReference>
<dbReference type="GO" id="GO:0032259">
    <property type="term" value="P:methylation"/>
    <property type="evidence" value="ECO:0007669"/>
    <property type="project" value="UniProtKB-KW"/>
</dbReference>
<dbReference type="InterPro" id="IPR029063">
    <property type="entry name" value="SAM-dependent_MTases_sf"/>
</dbReference>
<dbReference type="Pfam" id="PF08241">
    <property type="entry name" value="Methyltransf_11"/>
    <property type="match status" value="1"/>
</dbReference>
<feature type="domain" description="Methyltransferase type 11" evidence="1">
    <location>
        <begin position="56"/>
        <end position="151"/>
    </location>
</feature>
<proteinExistence type="predicted"/>
<evidence type="ECO:0000259" key="1">
    <source>
        <dbReference type="Pfam" id="PF08241"/>
    </source>
</evidence>
<dbReference type="EMBL" id="BMXE01000005">
    <property type="protein sequence ID" value="GHB37420.1"/>
    <property type="molecule type" value="Genomic_DNA"/>
</dbReference>
<dbReference type="Proteomes" id="UP000637980">
    <property type="component" value="Unassembled WGS sequence"/>
</dbReference>
<reference evidence="3" key="1">
    <citation type="journal article" date="2019" name="Int. J. Syst. Evol. Microbiol.">
        <title>The Global Catalogue of Microorganisms (GCM) 10K type strain sequencing project: providing services to taxonomists for standard genome sequencing and annotation.</title>
        <authorList>
            <consortium name="The Broad Institute Genomics Platform"/>
            <consortium name="The Broad Institute Genome Sequencing Center for Infectious Disease"/>
            <person name="Wu L."/>
            <person name="Ma J."/>
        </authorList>
    </citation>
    <scope>NUCLEOTIDE SEQUENCE [LARGE SCALE GENOMIC DNA]</scope>
    <source>
        <strain evidence="3">KCTC 12861</strain>
    </source>
</reference>